<reference evidence="3" key="1">
    <citation type="journal article" date="2020" name="Plant Biotechnol. J.">
        <title>The pomegranate (Punica granatum L.) draft genome dissects genetic divergence between soft- and hard-seeded cultivars.</title>
        <authorList>
            <person name="Luo X."/>
            <person name="Li H."/>
            <person name="Wu Z."/>
            <person name="Yao W."/>
            <person name="Zhao P."/>
            <person name="Cao D."/>
            <person name="Yu H."/>
            <person name="Li K."/>
            <person name="Poudel K."/>
            <person name="Zhao D."/>
            <person name="Zhang F."/>
            <person name="Xia X."/>
            <person name="Chen L."/>
            <person name="Wang Q."/>
            <person name="Jing D."/>
            <person name="Cao S."/>
        </authorList>
    </citation>
    <scope>NUCLEOTIDE SEQUENCE [LARGE SCALE GENOMIC DNA]</scope>
    <source>
        <strain evidence="3">cv. Tunisia</strain>
    </source>
</reference>
<feature type="region of interest" description="Disordered" evidence="1">
    <location>
        <begin position="177"/>
        <end position="202"/>
    </location>
</feature>
<feature type="signal peptide" evidence="2">
    <location>
        <begin position="1"/>
        <end position="30"/>
    </location>
</feature>
<dbReference type="AlphaFoldDB" id="A0A6P8CWJ8"/>
<evidence type="ECO:0000313" key="4">
    <source>
        <dbReference type="RefSeq" id="XP_031389097.1"/>
    </source>
</evidence>
<dbReference type="PANTHER" id="PTHR33881">
    <property type="entry name" value="NEUROGENIC LOCUS NOTCH-LIKE PROTEIN"/>
    <property type="match status" value="1"/>
</dbReference>
<organism evidence="3 4">
    <name type="scientific">Punica granatum</name>
    <name type="common">Pomegranate</name>
    <dbReference type="NCBI Taxonomy" id="22663"/>
    <lineage>
        <taxon>Eukaryota</taxon>
        <taxon>Viridiplantae</taxon>
        <taxon>Streptophyta</taxon>
        <taxon>Embryophyta</taxon>
        <taxon>Tracheophyta</taxon>
        <taxon>Spermatophyta</taxon>
        <taxon>Magnoliopsida</taxon>
        <taxon>eudicotyledons</taxon>
        <taxon>Gunneridae</taxon>
        <taxon>Pentapetalae</taxon>
        <taxon>rosids</taxon>
        <taxon>malvids</taxon>
        <taxon>Myrtales</taxon>
        <taxon>Lythraceae</taxon>
        <taxon>Punica</taxon>
    </lineage>
</organism>
<protein>
    <submittedName>
        <fullName evidence="4">Uncharacterized protein LOC116201819</fullName>
    </submittedName>
</protein>
<dbReference type="RefSeq" id="XP_031389097.1">
    <property type="nucleotide sequence ID" value="XM_031533237.1"/>
</dbReference>
<evidence type="ECO:0000256" key="2">
    <source>
        <dbReference type="SAM" id="SignalP"/>
    </source>
</evidence>
<evidence type="ECO:0000313" key="3">
    <source>
        <dbReference type="Proteomes" id="UP000515151"/>
    </source>
</evidence>
<dbReference type="Proteomes" id="UP000515151">
    <property type="component" value="Chromosome 3"/>
</dbReference>
<feature type="chain" id="PRO_5028081071" evidence="2">
    <location>
        <begin position="31"/>
        <end position="228"/>
    </location>
</feature>
<dbReference type="GeneID" id="116201819"/>
<proteinExistence type="predicted"/>
<dbReference type="OrthoDB" id="1933729at2759"/>
<keyword evidence="2" id="KW-0732">Signal</keyword>
<sequence>MAISSESLNFSNKLIHSLILLVALFVIASSTHTTASSHDSIVMSDSADDTPPDPCARVNCLQGTCKPSLLGFDCECYQGWLKPFGLPFCIVPNCTMNFGCGNASLPPSPPPAASVSPPLPFTPCFLVWCGEGQCVPNGADHKCECNNGSDNLLGNKSLPCLRKCNLGADCSEVQIGPPIMPPPPPPPPSSSAPLGNGKGNGLASAPSCSRNYKAMSTVLVAAIILIWI</sequence>
<reference evidence="4" key="2">
    <citation type="submission" date="2025-08" db="UniProtKB">
        <authorList>
            <consortium name="RefSeq"/>
        </authorList>
    </citation>
    <scope>IDENTIFICATION</scope>
    <source>
        <tissue evidence="4">Leaf</tissue>
    </source>
</reference>
<feature type="compositionally biased region" description="Pro residues" evidence="1">
    <location>
        <begin position="178"/>
        <end position="190"/>
    </location>
</feature>
<evidence type="ECO:0000256" key="1">
    <source>
        <dbReference type="SAM" id="MobiDB-lite"/>
    </source>
</evidence>
<name>A0A6P8CWJ8_PUNGR</name>
<accession>A0A6P8CWJ8</accession>
<dbReference type="PANTHER" id="PTHR33881:SF17">
    <property type="entry name" value="EGF-LIKE DOMAIN-CONTAINING PROTEIN"/>
    <property type="match status" value="1"/>
</dbReference>
<gene>
    <name evidence="4" type="primary">LOC116201819</name>
</gene>
<keyword evidence="3" id="KW-1185">Reference proteome</keyword>